<sequence length="104" mass="11553">MDPHPLTVTTTISFRTHDTWTAIDTTLTGELSDGREVQVVTHNDHTVAPGERVAAHRAWLEGTLLVTPGRAAPPRLVVPLDELTERSLAEAVRRWLLRDVRLTA</sequence>
<evidence type="ECO:0000313" key="2">
    <source>
        <dbReference type="Proteomes" id="UP000198649"/>
    </source>
</evidence>
<dbReference type="EMBL" id="FOQG01000028">
    <property type="protein sequence ID" value="SFJ38233.1"/>
    <property type="molecule type" value="Genomic_DNA"/>
</dbReference>
<dbReference type="STRING" id="1005945.SAMN05216561_12817"/>
<accession>A0A1I3QVD4</accession>
<evidence type="ECO:0000313" key="1">
    <source>
        <dbReference type="EMBL" id="SFJ38233.1"/>
    </source>
</evidence>
<organism evidence="1 2">
    <name type="scientific">Nocardioides psychrotolerans</name>
    <dbReference type="NCBI Taxonomy" id="1005945"/>
    <lineage>
        <taxon>Bacteria</taxon>
        <taxon>Bacillati</taxon>
        <taxon>Actinomycetota</taxon>
        <taxon>Actinomycetes</taxon>
        <taxon>Propionibacteriales</taxon>
        <taxon>Nocardioidaceae</taxon>
        <taxon>Nocardioides</taxon>
    </lineage>
</organism>
<dbReference type="RefSeq" id="WP_091117412.1">
    <property type="nucleotide sequence ID" value="NZ_BKAF01000040.1"/>
</dbReference>
<reference evidence="1 2" key="1">
    <citation type="submission" date="2016-10" db="EMBL/GenBank/DDBJ databases">
        <authorList>
            <person name="de Groot N.N."/>
        </authorList>
    </citation>
    <scope>NUCLEOTIDE SEQUENCE [LARGE SCALE GENOMIC DNA]</scope>
    <source>
        <strain evidence="1 2">CGMCC 1.11156</strain>
    </source>
</reference>
<proteinExistence type="predicted"/>
<dbReference type="AlphaFoldDB" id="A0A1I3QVD4"/>
<keyword evidence="2" id="KW-1185">Reference proteome</keyword>
<protein>
    <submittedName>
        <fullName evidence="1">Uncharacterized protein</fullName>
    </submittedName>
</protein>
<gene>
    <name evidence="1" type="ORF">SAMN05216561_12817</name>
</gene>
<name>A0A1I3QVD4_9ACTN</name>
<dbReference type="Proteomes" id="UP000198649">
    <property type="component" value="Unassembled WGS sequence"/>
</dbReference>